<keyword evidence="4" id="KW-1185">Reference proteome</keyword>
<dbReference type="CDD" id="cd06259">
    <property type="entry name" value="YdcF-like"/>
    <property type="match status" value="1"/>
</dbReference>
<evidence type="ECO:0000313" key="4">
    <source>
        <dbReference type="Proteomes" id="UP001595867"/>
    </source>
</evidence>
<evidence type="ECO:0000259" key="2">
    <source>
        <dbReference type="Pfam" id="PF02698"/>
    </source>
</evidence>
<protein>
    <submittedName>
        <fullName evidence="3">Vancomycin high temperature exclusion protein</fullName>
    </submittedName>
</protein>
<sequence length="289" mass="32161">MPKRPALPTWLTALSRRRLRPFPSWRQLRSLLSWRQLRAFLSLQQLRPFLSWKRLRPFLSWQQLRSFLSWRRLRRLMALGTVGGVAAVLVALACAHWVRSAADGYIYDVDSVPEAPVALVLGAQVGEDGQPSAFLAARLEIARQLLADGKVKAILVSGDHGRWTYDEPGAMQSWLVDRGVPADRVVLDHAGFDTYDSCVRANKIFGVHQAIVVTQAFHLPRAVTLCREQGIDATGVGDDSVRIYEAMWTRGEIREYGAAVKAAADVLTARDPIFLGPHETGVEDAISRG</sequence>
<organism evidence="3 4">
    <name type="scientific">Actinoplanes subglobosus</name>
    <dbReference type="NCBI Taxonomy" id="1547892"/>
    <lineage>
        <taxon>Bacteria</taxon>
        <taxon>Bacillati</taxon>
        <taxon>Actinomycetota</taxon>
        <taxon>Actinomycetes</taxon>
        <taxon>Micromonosporales</taxon>
        <taxon>Micromonosporaceae</taxon>
        <taxon>Actinoplanes</taxon>
    </lineage>
</organism>
<gene>
    <name evidence="3" type="ORF">ACFO0C_08580</name>
</gene>
<dbReference type="PANTHER" id="PTHR30336">
    <property type="entry name" value="INNER MEMBRANE PROTEIN, PROBABLE PERMEASE"/>
    <property type="match status" value="1"/>
</dbReference>
<evidence type="ECO:0000256" key="1">
    <source>
        <dbReference type="SAM" id="Phobius"/>
    </source>
</evidence>
<dbReference type="PANTHER" id="PTHR30336:SF6">
    <property type="entry name" value="INTEGRAL MEMBRANE PROTEIN"/>
    <property type="match status" value="1"/>
</dbReference>
<accession>A0ABV8IM89</accession>
<feature type="domain" description="DUF218" evidence="2">
    <location>
        <begin position="117"/>
        <end position="233"/>
    </location>
</feature>
<keyword evidence="1" id="KW-1133">Transmembrane helix</keyword>
<dbReference type="RefSeq" id="WP_378066006.1">
    <property type="nucleotide sequence ID" value="NZ_JBHSBL010000006.1"/>
</dbReference>
<proteinExistence type="predicted"/>
<feature type="transmembrane region" description="Helical" evidence="1">
    <location>
        <begin position="76"/>
        <end position="98"/>
    </location>
</feature>
<dbReference type="InterPro" id="IPR003848">
    <property type="entry name" value="DUF218"/>
</dbReference>
<name>A0ABV8IM89_9ACTN</name>
<dbReference type="Proteomes" id="UP001595867">
    <property type="component" value="Unassembled WGS sequence"/>
</dbReference>
<keyword evidence="1" id="KW-0812">Transmembrane</keyword>
<reference evidence="4" key="1">
    <citation type="journal article" date="2019" name="Int. J. Syst. Evol. Microbiol.">
        <title>The Global Catalogue of Microorganisms (GCM) 10K type strain sequencing project: providing services to taxonomists for standard genome sequencing and annotation.</title>
        <authorList>
            <consortium name="The Broad Institute Genomics Platform"/>
            <consortium name="The Broad Institute Genome Sequencing Center for Infectious Disease"/>
            <person name="Wu L."/>
            <person name="Ma J."/>
        </authorList>
    </citation>
    <scope>NUCLEOTIDE SEQUENCE [LARGE SCALE GENOMIC DNA]</scope>
    <source>
        <strain evidence="4">TBRC 5832</strain>
    </source>
</reference>
<comment type="caution">
    <text evidence="3">The sequence shown here is derived from an EMBL/GenBank/DDBJ whole genome shotgun (WGS) entry which is preliminary data.</text>
</comment>
<dbReference type="Pfam" id="PF02698">
    <property type="entry name" value="DUF218"/>
    <property type="match status" value="1"/>
</dbReference>
<keyword evidence="1" id="KW-0472">Membrane</keyword>
<dbReference type="InterPro" id="IPR051599">
    <property type="entry name" value="Cell_Envelope_Assoc"/>
</dbReference>
<evidence type="ECO:0000313" key="3">
    <source>
        <dbReference type="EMBL" id="MFC4064985.1"/>
    </source>
</evidence>
<dbReference type="EMBL" id="JBHSBL010000006">
    <property type="protein sequence ID" value="MFC4064985.1"/>
    <property type="molecule type" value="Genomic_DNA"/>
</dbReference>